<proteinExistence type="predicted"/>
<keyword evidence="5" id="KW-1185">Reference proteome</keyword>
<feature type="chain" id="PRO_5046019907" evidence="3">
    <location>
        <begin position="29"/>
        <end position="171"/>
    </location>
</feature>
<keyword evidence="2" id="KW-0812">Transmembrane</keyword>
<name>A0ABN9TH36_9DINO</name>
<accession>A0ABN9TH36</accession>
<dbReference type="EMBL" id="CAUYUJ010014696">
    <property type="protein sequence ID" value="CAK0844837.1"/>
    <property type="molecule type" value="Genomic_DNA"/>
</dbReference>
<dbReference type="Proteomes" id="UP001189429">
    <property type="component" value="Unassembled WGS sequence"/>
</dbReference>
<reference evidence="4" key="1">
    <citation type="submission" date="2023-10" db="EMBL/GenBank/DDBJ databases">
        <authorList>
            <person name="Chen Y."/>
            <person name="Shah S."/>
            <person name="Dougan E. K."/>
            <person name="Thang M."/>
            <person name="Chan C."/>
        </authorList>
    </citation>
    <scope>NUCLEOTIDE SEQUENCE [LARGE SCALE GENOMIC DNA]</scope>
</reference>
<protein>
    <submittedName>
        <fullName evidence="4">Uncharacterized protein</fullName>
    </submittedName>
</protein>
<feature type="signal peptide" evidence="3">
    <location>
        <begin position="1"/>
        <end position="28"/>
    </location>
</feature>
<keyword evidence="3" id="KW-0732">Signal</keyword>
<organism evidence="4 5">
    <name type="scientific">Prorocentrum cordatum</name>
    <dbReference type="NCBI Taxonomy" id="2364126"/>
    <lineage>
        <taxon>Eukaryota</taxon>
        <taxon>Sar</taxon>
        <taxon>Alveolata</taxon>
        <taxon>Dinophyceae</taxon>
        <taxon>Prorocentrales</taxon>
        <taxon>Prorocentraceae</taxon>
        <taxon>Prorocentrum</taxon>
    </lineage>
</organism>
<evidence type="ECO:0000313" key="4">
    <source>
        <dbReference type="EMBL" id="CAK0844837.1"/>
    </source>
</evidence>
<feature type="transmembrane region" description="Helical" evidence="2">
    <location>
        <begin position="85"/>
        <end position="108"/>
    </location>
</feature>
<evidence type="ECO:0000313" key="5">
    <source>
        <dbReference type="Proteomes" id="UP001189429"/>
    </source>
</evidence>
<feature type="region of interest" description="Disordered" evidence="1">
    <location>
        <begin position="125"/>
        <end position="171"/>
    </location>
</feature>
<evidence type="ECO:0000256" key="1">
    <source>
        <dbReference type="SAM" id="MobiDB-lite"/>
    </source>
</evidence>
<keyword evidence="2" id="KW-0472">Membrane</keyword>
<comment type="caution">
    <text evidence="4">The sequence shown here is derived from an EMBL/GenBank/DDBJ whole genome shotgun (WGS) entry which is preliminary data.</text>
</comment>
<keyword evidence="2" id="KW-1133">Transmembrane helix</keyword>
<sequence length="171" mass="17766">MARHSSALLPALLAAGLATLALRGSVCAFLPAPDAGRPATVAGLSAAVAAALAPRAAVAELPPLEDLPLDEMSKTREYGPSTDTFLGVSFPVALGALLFAVSWAAFWVTNSKPAKDEEGMYKTYIGGGELPPEGYTNPLDPRLSEDYKIEDDDTPAGEKKVLKKPASSAIV</sequence>
<evidence type="ECO:0000256" key="3">
    <source>
        <dbReference type="SAM" id="SignalP"/>
    </source>
</evidence>
<evidence type="ECO:0000256" key="2">
    <source>
        <dbReference type="SAM" id="Phobius"/>
    </source>
</evidence>
<gene>
    <name evidence="4" type="ORF">PCOR1329_LOCUS38823</name>
</gene>